<dbReference type="Pfam" id="PF20700">
    <property type="entry name" value="Mutator"/>
    <property type="match status" value="1"/>
</dbReference>
<evidence type="ECO:0000313" key="8">
    <source>
        <dbReference type="Proteomes" id="UP000887116"/>
    </source>
</evidence>
<feature type="region of interest" description="Disordered" evidence="5">
    <location>
        <begin position="284"/>
        <end position="304"/>
    </location>
</feature>
<feature type="compositionally biased region" description="Polar residues" evidence="5">
    <location>
        <begin position="293"/>
        <end position="304"/>
    </location>
</feature>
<organism evidence="7 8">
    <name type="scientific">Trichonephila clavata</name>
    <name type="common">Joro spider</name>
    <name type="synonym">Nephila clavata</name>
    <dbReference type="NCBI Taxonomy" id="2740835"/>
    <lineage>
        <taxon>Eukaryota</taxon>
        <taxon>Metazoa</taxon>
        <taxon>Ecdysozoa</taxon>
        <taxon>Arthropoda</taxon>
        <taxon>Chelicerata</taxon>
        <taxon>Arachnida</taxon>
        <taxon>Araneae</taxon>
        <taxon>Araneomorphae</taxon>
        <taxon>Entelegynae</taxon>
        <taxon>Araneoidea</taxon>
        <taxon>Nephilidae</taxon>
        <taxon>Trichonephila</taxon>
    </lineage>
</organism>
<proteinExistence type="predicted"/>
<dbReference type="PANTHER" id="PTHR12231">
    <property type="entry name" value="CTX-RELATED TYPE I TRANSMEMBRANE PROTEIN"/>
    <property type="match status" value="1"/>
</dbReference>
<keyword evidence="3" id="KW-1015">Disulfide bond</keyword>
<reference evidence="7" key="1">
    <citation type="submission" date="2020-07" db="EMBL/GenBank/DDBJ databases">
        <title>Multicomponent nature underlies the extraordinary mechanical properties of spider dragline silk.</title>
        <authorList>
            <person name="Kono N."/>
            <person name="Nakamura H."/>
            <person name="Mori M."/>
            <person name="Yoshida Y."/>
            <person name="Ohtoshi R."/>
            <person name="Malay A.D."/>
            <person name="Moran D.A.P."/>
            <person name="Tomita M."/>
            <person name="Numata K."/>
            <person name="Arakawa K."/>
        </authorList>
    </citation>
    <scope>NUCLEOTIDE SEQUENCE</scope>
</reference>
<comment type="caution">
    <text evidence="7">The sequence shown here is derived from an EMBL/GenBank/DDBJ whole genome shotgun (WGS) entry which is preliminary data.</text>
</comment>
<sequence length="304" mass="34399">MPRTKRKNKSSKLSIQKRWCTETKTESNMDISEHNSNVAQRSSGDRILKNERISMQEKSVLEQENIADTYDGPSYIIVDKNALCDIFKYTLCGICNQSTLKLEFGHKYGFSHQLKLVCKTCSEQKMECFTSPRLEKKSNTSTPFDVNVRAVQAFLAISGGHASVEKFCMFLNMPLMSIPPMIWIPNQLVGANLGSNVTLECNTEGYPESINYWSRHESEMISHGGKYDVIFKVTTYKVNMILTIRHVVHNDYGTYRCFARNSLGTTEGTIRLYEIHVPQPIKEPSTAKIHSLDGTSGKTSNSVE</sequence>
<dbReference type="InterPro" id="IPR003598">
    <property type="entry name" value="Ig_sub2"/>
</dbReference>
<dbReference type="InterPro" id="IPR013783">
    <property type="entry name" value="Ig-like_fold"/>
</dbReference>
<dbReference type="FunFam" id="2.60.40.10:FF:000376">
    <property type="entry name" value="CLUMA_CG000981, isoform A"/>
    <property type="match status" value="1"/>
</dbReference>
<dbReference type="Pfam" id="PF13927">
    <property type="entry name" value="Ig_3"/>
    <property type="match status" value="1"/>
</dbReference>
<evidence type="ECO:0000256" key="3">
    <source>
        <dbReference type="ARBA" id="ARBA00023157"/>
    </source>
</evidence>
<keyword evidence="4" id="KW-0393">Immunoglobulin domain</keyword>
<keyword evidence="2" id="KW-0677">Repeat</keyword>
<dbReference type="SMART" id="SM00409">
    <property type="entry name" value="IG"/>
    <property type="match status" value="1"/>
</dbReference>
<dbReference type="Proteomes" id="UP000887116">
    <property type="component" value="Unassembled WGS sequence"/>
</dbReference>
<dbReference type="SMART" id="SM00408">
    <property type="entry name" value="IGc2"/>
    <property type="match status" value="1"/>
</dbReference>
<dbReference type="GO" id="GO:0043005">
    <property type="term" value="C:neuron projection"/>
    <property type="evidence" value="ECO:0007669"/>
    <property type="project" value="TreeGrafter"/>
</dbReference>
<dbReference type="InterPro" id="IPR003599">
    <property type="entry name" value="Ig_sub"/>
</dbReference>
<keyword evidence="8" id="KW-1185">Reference proteome</keyword>
<dbReference type="EMBL" id="BMAO01000566">
    <property type="protein sequence ID" value="GFQ67688.1"/>
    <property type="molecule type" value="Genomic_DNA"/>
</dbReference>
<dbReference type="Gene3D" id="2.60.40.10">
    <property type="entry name" value="Immunoglobulins"/>
    <property type="match status" value="1"/>
</dbReference>
<keyword evidence="1" id="KW-0732">Signal</keyword>
<dbReference type="OrthoDB" id="7370495at2759"/>
<dbReference type="AlphaFoldDB" id="A0A8X6F0M4"/>
<evidence type="ECO:0000256" key="2">
    <source>
        <dbReference type="ARBA" id="ARBA00022737"/>
    </source>
</evidence>
<dbReference type="PANTHER" id="PTHR12231:SF253">
    <property type="entry name" value="DPR-INTERACTING PROTEIN ETA, ISOFORM B-RELATED"/>
    <property type="match status" value="1"/>
</dbReference>
<evidence type="ECO:0000256" key="5">
    <source>
        <dbReference type="SAM" id="MobiDB-lite"/>
    </source>
</evidence>
<evidence type="ECO:0000256" key="4">
    <source>
        <dbReference type="ARBA" id="ARBA00023319"/>
    </source>
</evidence>
<evidence type="ECO:0000256" key="1">
    <source>
        <dbReference type="ARBA" id="ARBA00022729"/>
    </source>
</evidence>
<dbReference type="InterPro" id="IPR036179">
    <property type="entry name" value="Ig-like_dom_sf"/>
</dbReference>
<feature type="domain" description="Ig-like" evidence="6">
    <location>
        <begin position="179"/>
        <end position="271"/>
    </location>
</feature>
<evidence type="ECO:0000313" key="7">
    <source>
        <dbReference type="EMBL" id="GFQ67688.1"/>
    </source>
</evidence>
<dbReference type="SUPFAM" id="SSF48726">
    <property type="entry name" value="Immunoglobulin"/>
    <property type="match status" value="1"/>
</dbReference>
<dbReference type="InterPro" id="IPR049012">
    <property type="entry name" value="Mutator_transp_dom"/>
</dbReference>
<dbReference type="InterPro" id="IPR007110">
    <property type="entry name" value="Ig-like_dom"/>
</dbReference>
<name>A0A8X6F0M4_TRICU</name>
<protein>
    <submittedName>
        <fullName evidence="7">Ig-like domain-containing protein</fullName>
    </submittedName>
</protein>
<evidence type="ECO:0000259" key="6">
    <source>
        <dbReference type="PROSITE" id="PS50835"/>
    </source>
</evidence>
<dbReference type="PROSITE" id="PS50835">
    <property type="entry name" value="IG_LIKE"/>
    <property type="match status" value="1"/>
</dbReference>
<gene>
    <name evidence="7" type="primary">AVEN_209338_1</name>
    <name evidence="7" type="ORF">TNCT_364681</name>
</gene>
<dbReference type="InterPro" id="IPR051170">
    <property type="entry name" value="Neural/epithelial_adhesion"/>
</dbReference>
<accession>A0A8X6F0M4</accession>